<keyword evidence="3" id="KW-1185">Reference proteome</keyword>
<feature type="compositionally biased region" description="Basic and acidic residues" evidence="1">
    <location>
        <begin position="7"/>
        <end position="19"/>
    </location>
</feature>
<feature type="region of interest" description="Disordered" evidence="1">
    <location>
        <begin position="1"/>
        <end position="20"/>
    </location>
</feature>
<dbReference type="Proteomes" id="UP000800200">
    <property type="component" value="Unassembled WGS sequence"/>
</dbReference>
<dbReference type="EMBL" id="ML994628">
    <property type="protein sequence ID" value="KAF2187161.1"/>
    <property type="molecule type" value="Genomic_DNA"/>
</dbReference>
<evidence type="ECO:0000313" key="3">
    <source>
        <dbReference type="Proteomes" id="UP000800200"/>
    </source>
</evidence>
<name>A0A6A6E5G6_9PEZI</name>
<evidence type="ECO:0000313" key="2">
    <source>
        <dbReference type="EMBL" id="KAF2187161.1"/>
    </source>
</evidence>
<dbReference type="AlphaFoldDB" id="A0A6A6E5G6"/>
<protein>
    <recommendedName>
        <fullName evidence="4">Heterokaryon incompatibility domain-containing protein</fullName>
    </recommendedName>
</protein>
<proteinExistence type="predicted"/>
<gene>
    <name evidence="2" type="ORF">K469DRAFT_705718</name>
</gene>
<evidence type="ECO:0000256" key="1">
    <source>
        <dbReference type="SAM" id="MobiDB-lite"/>
    </source>
</evidence>
<accession>A0A6A6E5G6</accession>
<reference evidence="2" key="1">
    <citation type="journal article" date="2020" name="Stud. Mycol.">
        <title>101 Dothideomycetes genomes: a test case for predicting lifestyles and emergence of pathogens.</title>
        <authorList>
            <person name="Haridas S."/>
            <person name="Albert R."/>
            <person name="Binder M."/>
            <person name="Bloem J."/>
            <person name="Labutti K."/>
            <person name="Salamov A."/>
            <person name="Andreopoulos B."/>
            <person name="Baker S."/>
            <person name="Barry K."/>
            <person name="Bills G."/>
            <person name="Bluhm B."/>
            <person name="Cannon C."/>
            <person name="Castanera R."/>
            <person name="Culley D."/>
            <person name="Daum C."/>
            <person name="Ezra D."/>
            <person name="Gonzalez J."/>
            <person name="Henrissat B."/>
            <person name="Kuo A."/>
            <person name="Liang C."/>
            <person name="Lipzen A."/>
            <person name="Lutzoni F."/>
            <person name="Magnuson J."/>
            <person name="Mondo S."/>
            <person name="Nolan M."/>
            <person name="Ohm R."/>
            <person name="Pangilinan J."/>
            <person name="Park H.-J."/>
            <person name="Ramirez L."/>
            <person name="Alfaro M."/>
            <person name="Sun H."/>
            <person name="Tritt A."/>
            <person name="Yoshinaga Y."/>
            <person name="Zwiers L.-H."/>
            <person name="Turgeon B."/>
            <person name="Goodwin S."/>
            <person name="Spatafora J."/>
            <person name="Crous P."/>
            <person name="Grigoriev I."/>
        </authorList>
    </citation>
    <scope>NUCLEOTIDE SEQUENCE</scope>
    <source>
        <strain evidence="2">CBS 207.26</strain>
    </source>
</reference>
<evidence type="ECO:0008006" key="4">
    <source>
        <dbReference type="Google" id="ProtNLM"/>
    </source>
</evidence>
<sequence>MKSITSRLDDKSFFERDDQGPESQVILAAFEMMFRGGISSAGPELFRTSEASITSRAGYDKIVQAVMKASANDLNYIWIDTCCT</sequence>
<organism evidence="2 3">
    <name type="scientific">Zopfia rhizophila CBS 207.26</name>
    <dbReference type="NCBI Taxonomy" id="1314779"/>
    <lineage>
        <taxon>Eukaryota</taxon>
        <taxon>Fungi</taxon>
        <taxon>Dikarya</taxon>
        <taxon>Ascomycota</taxon>
        <taxon>Pezizomycotina</taxon>
        <taxon>Dothideomycetes</taxon>
        <taxon>Dothideomycetes incertae sedis</taxon>
        <taxon>Zopfiaceae</taxon>
        <taxon>Zopfia</taxon>
    </lineage>
</organism>